<sequence>MNFQRILLLFVVLLAAGLAGSFYMNWKTLGQLRTVKAFVEGSVFADAVAACERAQSTTPFKWTDGKRTAVIGLTSVKLNKDTILPHYTLVADSVYCDYDPIKKKADIGSNFLERETF</sequence>
<reference evidence="1 2" key="1">
    <citation type="submission" date="2014-03" db="EMBL/GenBank/DDBJ databases">
        <title>Bradyrhizobium valentinum sp. nov., isolated from effective nodules of Lupinus mariae-josephae, a lupine endemic of basic-lime soils in Eastern Spain.</title>
        <authorList>
            <person name="Duran D."/>
            <person name="Rey L."/>
            <person name="Navarro A."/>
            <person name="Busquets A."/>
            <person name="Imperial J."/>
            <person name="Ruiz-Argueso T."/>
        </authorList>
    </citation>
    <scope>NUCLEOTIDE SEQUENCE [LARGE SCALE GENOMIC DNA]</scope>
    <source>
        <strain evidence="1 2">PAC68</strain>
    </source>
</reference>
<evidence type="ECO:0000313" key="1">
    <source>
        <dbReference type="EMBL" id="KRQ94201.1"/>
    </source>
</evidence>
<evidence type="ECO:0000313" key="2">
    <source>
        <dbReference type="Proteomes" id="UP000050863"/>
    </source>
</evidence>
<dbReference type="Proteomes" id="UP000050863">
    <property type="component" value="Unassembled WGS sequence"/>
</dbReference>
<protein>
    <submittedName>
        <fullName evidence="1">Uncharacterized protein</fullName>
    </submittedName>
</protein>
<dbReference type="STRING" id="280332.CQ12_25780"/>
<accession>A0A0R3KF30</accession>
<keyword evidence="2" id="KW-1185">Reference proteome</keyword>
<dbReference type="OrthoDB" id="8235699at2"/>
<dbReference type="RefSeq" id="WP_057840520.1">
    <property type="nucleotide sequence ID" value="NZ_LLXZ01000219.1"/>
</dbReference>
<gene>
    <name evidence="1" type="ORF">CQ12_25780</name>
</gene>
<comment type="caution">
    <text evidence="1">The sequence shown here is derived from an EMBL/GenBank/DDBJ whole genome shotgun (WGS) entry which is preliminary data.</text>
</comment>
<organism evidence="1 2">
    <name type="scientific">Bradyrhizobium jicamae</name>
    <dbReference type="NCBI Taxonomy" id="280332"/>
    <lineage>
        <taxon>Bacteria</taxon>
        <taxon>Pseudomonadati</taxon>
        <taxon>Pseudomonadota</taxon>
        <taxon>Alphaproteobacteria</taxon>
        <taxon>Hyphomicrobiales</taxon>
        <taxon>Nitrobacteraceae</taxon>
        <taxon>Bradyrhizobium</taxon>
    </lineage>
</organism>
<dbReference type="AlphaFoldDB" id="A0A0R3KF30"/>
<name>A0A0R3KF30_9BRAD</name>
<dbReference type="EMBL" id="LLXZ01000219">
    <property type="protein sequence ID" value="KRQ94201.1"/>
    <property type="molecule type" value="Genomic_DNA"/>
</dbReference>
<proteinExistence type="predicted"/>